<feature type="compositionally biased region" description="Acidic residues" evidence="2">
    <location>
        <begin position="681"/>
        <end position="690"/>
    </location>
</feature>
<accession>R7RXJ1</accession>
<feature type="coiled-coil region" evidence="1">
    <location>
        <begin position="617"/>
        <end position="651"/>
    </location>
</feature>
<protein>
    <recommendedName>
        <fullName evidence="3">DUF6697 domain-containing protein</fullName>
    </recommendedName>
</protein>
<dbReference type="Proteomes" id="UP000053927">
    <property type="component" value="Unassembled WGS sequence"/>
</dbReference>
<evidence type="ECO:0000256" key="2">
    <source>
        <dbReference type="SAM" id="MobiDB-lite"/>
    </source>
</evidence>
<evidence type="ECO:0000256" key="1">
    <source>
        <dbReference type="SAM" id="Coils"/>
    </source>
</evidence>
<gene>
    <name evidence="4" type="ORF">STEHIDRAFT_116807</name>
</gene>
<dbReference type="KEGG" id="shs:STEHIDRAFT_116807"/>
<name>R7RXJ1_STEHR</name>
<evidence type="ECO:0000313" key="4">
    <source>
        <dbReference type="EMBL" id="EIM79087.1"/>
    </source>
</evidence>
<feature type="region of interest" description="Disordered" evidence="2">
    <location>
        <begin position="681"/>
        <end position="732"/>
    </location>
</feature>
<sequence length="977" mass="110300">MLTPDFKTFALMRDELARVRRLAAQSTGPPRTPVPGIDPQRNFISRLPVEVLTNILKATRLTWPGPKISCGPGCWLLCREVDPLWLEIIDNLAWFWGMFDDRNGQRFLTMVIERSGHGNMKLKDICIGRDAYLGGVMRDLVSSNSERIEELSFRADYEEECNEVMSRTFNRLRSFGAYHANGGDYWGSTSALELKALDWLTRRREEFEELRLRRVLIPMELVRTAVNLRRLSLFGVGRDLAEDGALRLDIAGLCLMGRSLLGLEEWEIGGEVELDNVSREKVVELRALRRFRLENVKARVVRVMMTALSFPAVELLQIGGVGDEVDTVDALMSVRDVVRAWHLGVGHMELGEEWVGDEARLQVDYEVGRCEMRWRAEGDIGMVKVGALLVSCLGVANVVTLTLPSCPHTTAGAKDEWTELCKVTGNMECVRVDYGGKMLEVIWDNLAHSLLEDTAKTGPGETLPWPKLETLKIAGVLTDESVEKWLDWLDLRVLRGHRLENLDVLGSISGANASDSSRISPPGWGMDPGYWSPEWGVAMDPFVEEAWEDRFRAVAKVSVWRNFAAIPGQAWSQAFDIQPSAIPGKAWSQAFDIQFVALKLMWRSQVHRDGPRKTRRVAELEAQLRSAHREVNDLRAQRDAAHKQITALRSQWKERTDSLKAVVSTMNVPELRAVEEAMDVEQAPENEAMDVDQAPGNDSDREQQPARNENRGQQHVQRGTEIPGHRDTVDEWDNLQPFGQTEEVVPFERPEHKKVLEGEICATIKPSMLKGASDVSYRAWQACWGLETVRPDSRLQFQREHQALAPQNPGEPGVVYFLGWLKQPGAGSFAVMVKTSKDSWTFCGRYKAELVDVFKPQVWDAESEDTKISWARYFEDKIGVRDQLACARVHIALRDREEPSWEKCEREIARHHKFAPPTAGDILRAWKHRLVAQVCRVGCRGGGSAPSVLTEIYLVAVSVNACTTPLDLTCKNMPNLR</sequence>
<dbReference type="Pfam" id="PF20411">
    <property type="entry name" value="DUF6697"/>
    <property type="match status" value="1"/>
</dbReference>
<reference evidence="5" key="1">
    <citation type="journal article" date="2012" name="Science">
        <title>The Paleozoic origin of enzymatic lignin decomposition reconstructed from 31 fungal genomes.</title>
        <authorList>
            <person name="Floudas D."/>
            <person name="Binder M."/>
            <person name="Riley R."/>
            <person name="Barry K."/>
            <person name="Blanchette R.A."/>
            <person name="Henrissat B."/>
            <person name="Martinez A.T."/>
            <person name="Otillar R."/>
            <person name="Spatafora J.W."/>
            <person name="Yadav J.S."/>
            <person name="Aerts A."/>
            <person name="Benoit I."/>
            <person name="Boyd A."/>
            <person name="Carlson A."/>
            <person name="Copeland A."/>
            <person name="Coutinho P.M."/>
            <person name="de Vries R.P."/>
            <person name="Ferreira P."/>
            <person name="Findley K."/>
            <person name="Foster B."/>
            <person name="Gaskell J."/>
            <person name="Glotzer D."/>
            <person name="Gorecki P."/>
            <person name="Heitman J."/>
            <person name="Hesse C."/>
            <person name="Hori C."/>
            <person name="Igarashi K."/>
            <person name="Jurgens J.A."/>
            <person name="Kallen N."/>
            <person name="Kersten P."/>
            <person name="Kohler A."/>
            <person name="Kuees U."/>
            <person name="Kumar T.K.A."/>
            <person name="Kuo A."/>
            <person name="LaButti K."/>
            <person name="Larrondo L.F."/>
            <person name="Lindquist E."/>
            <person name="Ling A."/>
            <person name="Lombard V."/>
            <person name="Lucas S."/>
            <person name="Lundell T."/>
            <person name="Martin R."/>
            <person name="McLaughlin D.J."/>
            <person name="Morgenstern I."/>
            <person name="Morin E."/>
            <person name="Murat C."/>
            <person name="Nagy L.G."/>
            <person name="Nolan M."/>
            <person name="Ohm R.A."/>
            <person name="Patyshakuliyeva A."/>
            <person name="Rokas A."/>
            <person name="Ruiz-Duenas F.J."/>
            <person name="Sabat G."/>
            <person name="Salamov A."/>
            <person name="Samejima M."/>
            <person name="Schmutz J."/>
            <person name="Slot J.C."/>
            <person name="St John F."/>
            <person name="Stenlid J."/>
            <person name="Sun H."/>
            <person name="Sun S."/>
            <person name="Syed K."/>
            <person name="Tsang A."/>
            <person name="Wiebenga A."/>
            <person name="Young D."/>
            <person name="Pisabarro A."/>
            <person name="Eastwood D.C."/>
            <person name="Martin F."/>
            <person name="Cullen D."/>
            <person name="Grigoriev I.V."/>
            <person name="Hibbett D.S."/>
        </authorList>
    </citation>
    <scope>NUCLEOTIDE SEQUENCE [LARGE SCALE GENOMIC DNA]</scope>
    <source>
        <strain evidence="5">FP-91666</strain>
    </source>
</reference>
<evidence type="ECO:0000259" key="3">
    <source>
        <dbReference type="Pfam" id="PF20411"/>
    </source>
</evidence>
<feature type="domain" description="DUF6697" evidence="3">
    <location>
        <begin position="795"/>
        <end position="928"/>
    </location>
</feature>
<keyword evidence="5" id="KW-1185">Reference proteome</keyword>
<evidence type="ECO:0000313" key="5">
    <source>
        <dbReference type="Proteomes" id="UP000053927"/>
    </source>
</evidence>
<dbReference type="RefSeq" id="XP_007311815.1">
    <property type="nucleotide sequence ID" value="XM_007311753.1"/>
</dbReference>
<dbReference type="InterPro" id="IPR046520">
    <property type="entry name" value="DUF6697"/>
</dbReference>
<dbReference type="EMBL" id="JH687413">
    <property type="protein sequence ID" value="EIM79087.1"/>
    <property type="molecule type" value="Genomic_DNA"/>
</dbReference>
<dbReference type="AlphaFoldDB" id="R7RXJ1"/>
<keyword evidence="1" id="KW-0175">Coiled coil</keyword>
<dbReference type="GeneID" id="18795997"/>
<feature type="compositionally biased region" description="Basic and acidic residues" evidence="2">
    <location>
        <begin position="698"/>
        <end position="712"/>
    </location>
</feature>
<organism evidence="4 5">
    <name type="scientific">Stereum hirsutum (strain FP-91666)</name>
    <name type="common">White-rot fungus</name>
    <dbReference type="NCBI Taxonomy" id="721885"/>
    <lineage>
        <taxon>Eukaryota</taxon>
        <taxon>Fungi</taxon>
        <taxon>Dikarya</taxon>
        <taxon>Basidiomycota</taxon>
        <taxon>Agaricomycotina</taxon>
        <taxon>Agaricomycetes</taxon>
        <taxon>Russulales</taxon>
        <taxon>Stereaceae</taxon>
        <taxon>Stereum</taxon>
    </lineage>
</organism>
<proteinExistence type="predicted"/>